<evidence type="ECO:0000256" key="3">
    <source>
        <dbReference type="ARBA" id="ARBA00022692"/>
    </source>
</evidence>
<dbReference type="GO" id="GO:0006612">
    <property type="term" value="P:protein targeting to membrane"/>
    <property type="evidence" value="ECO:0007669"/>
    <property type="project" value="TreeGrafter"/>
</dbReference>
<keyword evidence="5 10" id="KW-0472">Membrane</keyword>
<reference evidence="12 13" key="1">
    <citation type="submission" date="2019-09" db="EMBL/GenBank/DDBJ databases">
        <authorList>
            <consortium name="DOE Joint Genome Institute"/>
            <person name="Mondo S.J."/>
            <person name="Navarro-Mendoza M.I."/>
            <person name="Perez-Arques C."/>
            <person name="Panchal S."/>
            <person name="Nicolas F.E."/>
            <person name="Ganguly P."/>
            <person name="Pangilinan J."/>
            <person name="Grigoriev I."/>
            <person name="Heitman J."/>
            <person name="Sanya K."/>
            <person name="Garre V."/>
        </authorList>
    </citation>
    <scope>NUCLEOTIDE SEQUENCE [LARGE SCALE GENOMIC DNA]</scope>
    <source>
        <strain evidence="12 13">MU402</strain>
    </source>
</reference>
<dbReference type="EC" id="2.3.1.225" evidence="10"/>
<keyword evidence="7" id="KW-0449">Lipoprotein</keyword>
<sequence length="520" mass="60504">MGFPFTIIKRAPGIVYTWEKNDWSRRHGYQMPIDLYLVMQWMCLLLLDSGFFCFLIYFATARPASSETTLEALLNDLPPTDDNPYTTWSCKIMIGLTSLVKILSISTSMVETEDPVVTKQRHQVSRSQTYARRYGIPVIDSFTGICNICRIKVSKQTRHCKLCNKCVGRMDHHCKWLNCCIGQSNYRLFLVLVISAFIALFWYTYIALWITWSCFYDKHSFMVNALSFFDVDSKHVEDINLNRIYHTSAAITMFITLIALISFVSITRLLVFHIKLAKMGITTIEYLNLPAYRNSQQHLDSESDSDDDEYDDADYDSDYYYSEAHAWKGSASRAHYHQWAICRLYRMVAHRVRRAWIVTLRAVIPNYRYRRLNKSKQRRTCVNSCCLIPCSTTSKKPHLLPTASHLSLKKQSGFKKKTHDSVNMEEFFATKTIRPIVTLSEEEGEPDYSDDMGLDLAILDEEEERHPVKPKANKLARLLDMSEEETLMRVQQEQQQLQTNRVLLDIPKEEDEEEHALSEL</sequence>
<organism evidence="12 13">
    <name type="scientific">Mucor circinelloides f. lusitanicus</name>
    <name type="common">Mucor racemosus var. lusitanicus</name>
    <dbReference type="NCBI Taxonomy" id="29924"/>
    <lineage>
        <taxon>Eukaryota</taxon>
        <taxon>Fungi</taxon>
        <taxon>Fungi incertae sedis</taxon>
        <taxon>Mucoromycota</taxon>
        <taxon>Mucoromycotina</taxon>
        <taxon>Mucoromycetes</taxon>
        <taxon>Mucorales</taxon>
        <taxon>Mucorineae</taxon>
        <taxon>Mucoraceae</taxon>
        <taxon>Mucor</taxon>
    </lineage>
</organism>
<evidence type="ECO:0000313" key="12">
    <source>
        <dbReference type="EMBL" id="KAF1799334.1"/>
    </source>
</evidence>
<keyword evidence="8 10" id="KW-0012">Acyltransferase</keyword>
<evidence type="ECO:0000256" key="10">
    <source>
        <dbReference type="RuleBase" id="RU079119"/>
    </source>
</evidence>
<dbReference type="PROSITE" id="PS50216">
    <property type="entry name" value="DHHC"/>
    <property type="match status" value="1"/>
</dbReference>
<proteinExistence type="inferred from homology"/>
<evidence type="ECO:0000256" key="1">
    <source>
        <dbReference type="ARBA" id="ARBA00004141"/>
    </source>
</evidence>
<comment type="catalytic activity">
    <reaction evidence="9 10">
        <text>L-cysteinyl-[protein] + hexadecanoyl-CoA = S-hexadecanoyl-L-cysteinyl-[protein] + CoA</text>
        <dbReference type="Rhea" id="RHEA:36683"/>
        <dbReference type="Rhea" id="RHEA-COMP:10131"/>
        <dbReference type="Rhea" id="RHEA-COMP:11032"/>
        <dbReference type="ChEBI" id="CHEBI:29950"/>
        <dbReference type="ChEBI" id="CHEBI:57287"/>
        <dbReference type="ChEBI" id="CHEBI:57379"/>
        <dbReference type="ChEBI" id="CHEBI:74151"/>
        <dbReference type="EC" id="2.3.1.225"/>
    </reaction>
</comment>
<dbReference type="AlphaFoldDB" id="A0A8H4BBR5"/>
<dbReference type="Pfam" id="PF01529">
    <property type="entry name" value="DHHC"/>
    <property type="match status" value="1"/>
</dbReference>
<dbReference type="EMBL" id="JAAECE010000006">
    <property type="protein sequence ID" value="KAF1799334.1"/>
    <property type="molecule type" value="Genomic_DNA"/>
</dbReference>
<evidence type="ECO:0000256" key="5">
    <source>
        <dbReference type="ARBA" id="ARBA00023136"/>
    </source>
</evidence>
<keyword evidence="4 10" id="KW-1133">Transmembrane helix</keyword>
<keyword evidence="2 10" id="KW-0808">Transferase</keyword>
<keyword evidence="6" id="KW-0564">Palmitate</keyword>
<feature type="transmembrane region" description="Helical" evidence="10">
    <location>
        <begin position="249"/>
        <end position="271"/>
    </location>
</feature>
<feature type="domain" description="Palmitoyltransferase DHHC" evidence="11">
    <location>
        <begin position="145"/>
        <end position="288"/>
    </location>
</feature>
<evidence type="ECO:0000256" key="4">
    <source>
        <dbReference type="ARBA" id="ARBA00022989"/>
    </source>
</evidence>
<evidence type="ECO:0000256" key="7">
    <source>
        <dbReference type="ARBA" id="ARBA00023288"/>
    </source>
</evidence>
<protein>
    <recommendedName>
        <fullName evidence="10">Palmitoyltransferase</fullName>
        <ecNumber evidence="10">2.3.1.225</ecNumber>
    </recommendedName>
</protein>
<keyword evidence="3 10" id="KW-0812">Transmembrane</keyword>
<feature type="transmembrane region" description="Helical" evidence="10">
    <location>
        <begin position="188"/>
        <end position="212"/>
    </location>
</feature>
<comment type="caution">
    <text evidence="12">The sequence shown here is derived from an EMBL/GenBank/DDBJ whole genome shotgun (WGS) entry which is preliminary data.</text>
</comment>
<comment type="similarity">
    <text evidence="10">Belongs to the DHHC palmitoyltransferase family.</text>
</comment>
<comment type="domain">
    <text evidence="10">The DHHC domain is required for palmitoyltransferase activity.</text>
</comment>
<dbReference type="PANTHER" id="PTHR22883">
    <property type="entry name" value="ZINC FINGER DHHC DOMAIN CONTAINING PROTEIN"/>
    <property type="match status" value="1"/>
</dbReference>
<name>A0A8H4BBR5_MUCCL</name>
<dbReference type="GO" id="GO:0005794">
    <property type="term" value="C:Golgi apparatus"/>
    <property type="evidence" value="ECO:0007669"/>
    <property type="project" value="TreeGrafter"/>
</dbReference>
<dbReference type="GO" id="GO:0016020">
    <property type="term" value="C:membrane"/>
    <property type="evidence" value="ECO:0007669"/>
    <property type="project" value="UniProtKB-SubCell"/>
</dbReference>
<comment type="subcellular location">
    <subcellularLocation>
        <location evidence="1">Membrane</location>
        <topology evidence="1">Multi-pass membrane protein</topology>
    </subcellularLocation>
</comment>
<dbReference type="Proteomes" id="UP000469890">
    <property type="component" value="Unassembled WGS sequence"/>
</dbReference>
<evidence type="ECO:0000256" key="9">
    <source>
        <dbReference type="ARBA" id="ARBA00048048"/>
    </source>
</evidence>
<evidence type="ECO:0000256" key="6">
    <source>
        <dbReference type="ARBA" id="ARBA00023139"/>
    </source>
</evidence>
<dbReference type="InterPro" id="IPR001594">
    <property type="entry name" value="Palmitoyltrfase_DHHC"/>
</dbReference>
<evidence type="ECO:0000313" key="13">
    <source>
        <dbReference type="Proteomes" id="UP000469890"/>
    </source>
</evidence>
<evidence type="ECO:0000256" key="2">
    <source>
        <dbReference type="ARBA" id="ARBA00022679"/>
    </source>
</evidence>
<evidence type="ECO:0000259" key="11">
    <source>
        <dbReference type="Pfam" id="PF01529"/>
    </source>
</evidence>
<gene>
    <name evidence="12" type="ORF">FB192DRAFT_1132557</name>
</gene>
<dbReference type="InterPro" id="IPR039859">
    <property type="entry name" value="PFA4/ZDH16/20/ERF2-like"/>
</dbReference>
<evidence type="ECO:0000256" key="8">
    <source>
        <dbReference type="ARBA" id="ARBA00023315"/>
    </source>
</evidence>
<dbReference type="GO" id="GO:0005783">
    <property type="term" value="C:endoplasmic reticulum"/>
    <property type="evidence" value="ECO:0007669"/>
    <property type="project" value="TreeGrafter"/>
</dbReference>
<dbReference type="GO" id="GO:0019706">
    <property type="term" value="F:protein-cysteine S-palmitoyltransferase activity"/>
    <property type="evidence" value="ECO:0007669"/>
    <property type="project" value="UniProtKB-EC"/>
</dbReference>
<feature type="transmembrane region" description="Helical" evidence="10">
    <location>
        <begin position="35"/>
        <end position="58"/>
    </location>
</feature>
<accession>A0A8H4BBR5</accession>